<name>A0A6V7Y6B4_MELEN</name>
<sequence>MKIIIFCFLLFLIINEEKSGNVNACACAKTPFEKMYCDSEWGEFKQNFF</sequence>
<proteinExistence type="predicted"/>
<evidence type="ECO:0000313" key="2">
    <source>
        <dbReference type="EMBL" id="CAD2207220.1"/>
    </source>
</evidence>
<dbReference type="AlphaFoldDB" id="A0A6V7Y6B4"/>
<reference evidence="2 3" key="1">
    <citation type="submission" date="2020-08" db="EMBL/GenBank/DDBJ databases">
        <authorList>
            <person name="Koutsovoulos G."/>
            <person name="Danchin GJ E."/>
        </authorList>
    </citation>
    <scope>NUCLEOTIDE SEQUENCE [LARGE SCALE GENOMIC DNA]</scope>
</reference>
<evidence type="ECO:0000313" key="3">
    <source>
        <dbReference type="Proteomes" id="UP000580250"/>
    </source>
</evidence>
<comment type="caution">
    <text evidence="2">The sequence shown here is derived from an EMBL/GenBank/DDBJ whole genome shotgun (WGS) entry which is preliminary data.</text>
</comment>
<protein>
    <submittedName>
        <fullName evidence="2">Uncharacterized protein</fullName>
    </submittedName>
</protein>
<accession>A0A6V7Y6B4</accession>
<keyword evidence="1" id="KW-0732">Signal</keyword>
<feature type="signal peptide" evidence="1">
    <location>
        <begin position="1"/>
        <end position="19"/>
    </location>
</feature>
<dbReference type="Proteomes" id="UP000580250">
    <property type="component" value="Unassembled WGS sequence"/>
</dbReference>
<feature type="chain" id="PRO_5027842927" evidence="1">
    <location>
        <begin position="20"/>
        <end position="49"/>
    </location>
</feature>
<evidence type="ECO:0000256" key="1">
    <source>
        <dbReference type="SAM" id="SignalP"/>
    </source>
</evidence>
<organism evidence="2 3">
    <name type="scientific">Meloidogyne enterolobii</name>
    <name type="common">Root-knot nematode worm</name>
    <name type="synonym">Meloidogyne mayaguensis</name>
    <dbReference type="NCBI Taxonomy" id="390850"/>
    <lineage>
        <taxon>Eukaryota</taxon>
        <taxon>Metazoa</taxon>
        <taxon>Ecdysozoa</taxon>
        <taxon>Nematoda</taxon>
        <taxon>Chromadorea</taxon>
        <taxon>Rhabditida</taxon>
        <taxon>Tylenchina</taxon>
        <taxon>Tylenchomorpha</taxon>
        <taxon>Tylenchoidea</taxon>
        <taxon>Meloidogynidae</taxon>
        <taxon>Meloidogyninae</taxon>
        <taxon>Meloidogyne</taxon>
    </lineage>
</organism>
<gene>
    <name evidence="2" type="ORF">MENT_LOCUS61138</name>
</gene>
<dbReference type="EMBL" id="CAJEWN010003304">
    <property type="protein sequence ID" value="CAD2207220.1"/>
    <property type="molecule type" value="Genomic_DNA"/>
</dbReference>